<dbReference type="AlphaFoldDB" id="A0A6N6N490"/>
<dbReference type="CDD" id="cd09729">
    <property type="entry name" value="Cse1_I-E"/>
    <property type="match status" value="1"/>
</dbReference>
<gene>
    <name evidence="1" type="primary">casA</name>
    <name evidence="1" type="ORF">F8A88_00945</name>
</gene>
<accession>A0A6N6N490</accession>
<dbReference type="OrthoDB" id="5392377at2"/>
<sequence>MKYNLLDEPWLPALFGDGRTEWIRPWEIVGDDPPVGLNPQRADFRAALMEFLVGLLQTAFAPADIRARDRMLDSPPGQEALREAFEAHREFFNLFGERPRFMQDLTMNEADKPKLNKAAFLFIEQPGDNTEKKNKDLFVKRGLIKTLCPACAASALYTMQVFSPAGGRGLRTSMRGGGPLSTLCAGDTLWQSLWLNVAPANVRQGGIEPASGREVLASRVYAWAAPTRTSDKNEQVHPQDMHPLHAFWGMPRRIVLREEAAQGPCHVCGREHELAVREFLSRPNGYNYGPEWVHPLTPYTMEQGKPPLSIKGRSNIDAYSNWLGVVYGEPNAKRHMHAALCVHNAGRRGGRIGVAGYDMANDKARQWCEHVFPSFALLGDEATFGAEVRGMVAAADQVRRNLLGALKDALVHEAGKNQAKTDMSLFENANNMFWGRTEATFYDNAARLAALPDRNASLSERDELRLVWGRVLLAESSKLFEEIAERFGIPPERMERCVEAHRRMKNYNIKHLRGMEMYPPREA</sequence>
<comment type="caution">
    <text evidence="1">The sequence shown here is derived from an EMBL/GenBank/DDBJ whole genome shotgun (WGS) entry which is preliminary data.</text>
</comment>
<keyword evidence="2" id="KW-1185">Reference proteome</keyword>
<dbReference type="Pfam" id="PF09481">
    <property type="entry name" value="CRISPR_Cse1"/>
    <property type="match status" value="1"/>
</dbReference>
<evidence type="ECO:0000313" key="1">
    <source>
        <dbReference type="EMBL" id="KAB1442874.1"/>
    </source>
</evidence>
<protein>
    <submittedName>
        <fullName evidence="1">Type I-E CRISPR-associated protein Cse1/CasA</fullName>
    </submittedName>
</protein>
<dbReference type="NCBIfam" id="TIGR02547">
    <property type="entry name" value="casA_cse1"/>
    <property type="match status" value="1"/>
</dbReference>
<evidence type="ECO:0000313" key="2">
    <source>
        <dbReference type="Proteomes" id="UP000438699"/>
    </source>
</evidence>
<organism evidence="1 2">
    <name type="scientific">Pseudodesulfovibrio senegalensis</name>
    <dbReference type="NCBI Taxonomy" id="1721087"/>
    <lineage>
        <taxon>Bacteria</taxon>
        <taxon>Pseudomonadati</taxon>
        <taxon>Thermodesulfobacteriota</taxon>
        <taxon>Desulfovibrionia</taxon>
        <taxon>Desulfovibrionales</taxon>
        <taxon>Desulfovibrionaceae</taxon>
    </lineage>
</organism>
<dbReference type="InterPro" id="IPR013381">
    <property type="entry name" value="CRISPR-assoc_prot_Cse1"/>
</dbReference>
<name>A0A6N6N490_9BACT</name>
<dbReference type="RefSeq" id="WP_151149064.1">
    <property type="nucleotide sequence ID" value="NZ_WAIE01000001.1"/>
</dbReference>
<reference evidence="1 2" key="1">
    <citation type="journal article" date="2017" name="Int. J. Syst. Evol. Microbiol.">
        <title>Desulfovibrio senegalensis sp. nov., a mesophilic sulfate reducer isolated from marine sediment.</title>
        <authorList>
            <person name="Thioye A."/>
            <person name="Gam Z.B.A."/>
            <person name="Mbengue M."/>
            <person name="Cayol J.L."/>
            <person name="Joseph-Bartoli M."/>
            <person name="Toure-Kane C."/>
            <person name="Labat M."/>
        </authorList>
    </citation>
    <scope>NUCLEOTIDE SEQUENCE [LARGE SCALE GENOMIC DNA]</scope>
    <source>
        <strain evidence="1 2">DSM 101509</strain>
    </source>
</reference>
<proteinExistence type="predicted"/>
<dbReference type="EMBL" id="WAIE01000001">
    <property type="protein sequence ID" value="KAB1442874.1"/>
    <property type="molecule type" value="Genomic_DNA"/>
</dbReference>
<dbReference type="Proteomes" id="UP000438699">
    <property type="component" value="Unassembled WGS sequence"/>
</dbReference>